<feature type="non-terminal residue" evidence="2">
    <location>
        <position position="78"/>
    </location>
</feature>
<feature type="region of interest" description="Disordered" evidence="1">
    <location>
        <begin position="1"/>
        <end position="78"/>
    </location>
</feature>
<evidence type="ECO:0000313" key="3">
    <source>
        <dbReference type="Proteomes" id="UP000054560"/>
    </source>
</evidence>
<dbReference type="Proteomes" id="UP000054560">
    <property type="component" value="Unassembled WGS sequence"/>
</dbReference>
<protein>
    <submittedName>
        <fullName evidence="2">Uncharacterized protein</fullName>
    </submittedName>
</protein>
<reference evidence="2 3" key="1">
    <citation type="submission" date="2011-02" db="EMBL/GenBank/DDBJ databases">
        <title>The Genome Sequence of Sphaeroforma arctica JP610.</title>
        <authorList>
            <consortium name="The Broad Institute Genome Sequencing Platform"/>
            <person name="Russ C."/>
            <person name="Cuomo C."/>
            <person name="Young S.K."/>
            <person name="Zeng Q."/>
            <person name="Gargeya S."/>
            <person name="Alvarado L."/>
            <person name="Berlin A."/>
            <person name="Chapman S.B."/>
            <person name="Chen Z."/>
            <person name="Freedman E."/>
            <person name="Gellesch M."/>
            <person name="Goldberg J."/>
            <person name="Griggs A."/>
            <person name="Gujja S."/>
            <person name="Heilman E."/>
            <person name="Heiman D."/>
            <person name="Howarth C."/>
            <person name="Mehta T."/>
            <person name="Neiman D."/>
            <person name="Pearson M."/>
            <person name="Roberts A."/>
            <person name="Saif S."/>
            <person name="Shea T."/>
            <person name="Shenoy N."/>
            <person name="Sisk P."/>
            <person name="Stolte C."/>
            <person name="Sykes S."/>
            <person name="White J."/>
            <person name="Yandava C."/>
            <person name="Burger G."/>
            <person name="Gray M.W."/>
            <person name="Holland P.W.H."/>
            <person name="King N."/>
            <person name="Lang F.B.F."/>
            <person name="Roger A.J."/>
            <person name="Ruiz-Trillo I."/>
            <person name="Haas B."/>
            <person name="Nusbaum C."/>
            <person name="Birren B."/>
        </authorList>
    </citation>
    <scope>NUCLEOTIDE SEQUENCE [LARGE SCALE GENOMIC DNA]</scope>
    <source>
        <strain evidence="2 3">JP610</strain>
    </source>
</reference>
<dbReference type="GeneID" id="25914580"/>
<evidence type="ECO:0000313" key="2">
    <source>
        <dbReference type="EMBL" id="KNC73365.1"/>
    </source>
</evidence>
<feature type="compositionally biased region" description="Basic and acidic residues" evidence="1">
    <location>
        <begin position="19"/>
        <end position="31"/>
    </location>
</feature>
<feature type="compositionally biased region" description="Low complexity" evidence="1">
    <location>
        <begin position="47"/>
        <end position="67"/>
    </location>
</feature>
<accession>A0A0L0F9H3</accession>
<dbReference type="RefSeq" id="XP_014147267.1">
    <property type="nucleotide sequence ID" value="XM_014291792.1"/>
</dbReference>
<feature type="compositionally biased region" description="Basic and acidic residues" evidence="1">
    <location>
        <begin position="68"/>
        <end position="78"/>
    </location>
</feature>
<sequence length="78" mass="8566">KAGQGIEDHARAQHPHASSQEEKRQPQEEVHHRRRASGQPHAATRVCAQIRTAAATRTCAQTRTAAAENERGPRPTGR</sequence>
<name>A0A0L0F9H3_9EUKA</name>
<organism evidence="2 3">
    <name type="scientific">Sphaeroforma arctica JP610</name>
    <dbReference type="NCBI Taxonomy" id="667725"/>
    <lineage>
        <taxon>Eukaryota</taxon>
        <taxon>Ichthyosporea</taxon>
        <taxon>Ichthyophonida</taxon>
        <taxon>Sphaeroforma</taxon>
    </lineage>
</organism>
<feature type="compositionally biased region" description="Basic and acidic residues" evidence="1">
    <location>
        <begin position="1"/>
        <end position="11"/>
    </location>
</feature>
<evidence type="ECO:0000256" key="1">
    <source>
        <dbReference type="SAM" id="MobiDB-lite"/>
    </source>
</evidence>
<gene>
    <name evidence="2" type="ORF">SARC_14076</name>
</gene>
<feature type="non-terminal residue" evidence="2">
    <location>
        <position position="1"/>
    </location>
</feature>
<keyword evidence="3" id="KW-1185">Reference proteome</keyword>
<dbReference type="AlphaFoldDB" id="A0A0L0F9H3"/>
<dbReference type="EMBL" id="KQ245707">
    <property type="protein sequence ID" value="KNC73365.1"/>
    <property type="molecule type" value="Genomic_DNA"/>
</dbReference>
<proteinExistence type="predicted"/>